<reference evidence="9" key="1">
    <citation type="submission" date="2018-05" db="EMBL/GenBank/DDBJ databases">
        <authorList>
            <person name="Lanie J.A."/>
            <person name="Ng W.-L."/>
            <person name="Kazmierczak K.M."/>
            <person name="Andrzejewski T.M."/>
            <person name="Davidsen T.M."/>
            <person name="Wayne K.J."/>
            <person name="Tettelin H."/>
            <person name="Glass J.I."/>
            <person name="Rusch D."/>
            <person name="Podicherti R."/>
            <person name="Tsui H.-C.T."/>
            <person name="Winkler M.E."/>
        </authorList>
    </citation>
    <scope>NUCLEOTIDE SEQUENCE</scope>
</reference>
<dbReference type="InterPro" id="IPR013848">
    <property type="entry name" value="Methylthiotransferase_N"/>
</dbReference>
<dbReference type="AlphaFoldDB" id="A0A382TER8"/>
<dbReference type="GO" id="GO:0051539">
    <property type="term" value="F:4 iron, 4 sulfur cluster binding"/>
    <property type="evidence" value="ECO:0007669"/>
    <property type="project" value="UniProtKB-KW"/>
</dbReference>
<gene>
    <name evidence="9" type="ORF">METZ01_LOCUS372712</name>
</gene>
<feature type="domain" description="Radical SAM core" evidence="8">
    <location>
        <begin position="147"/>
        <end position="234"/>
    </location>
</feature>
<dbReference type="InterPro" id="IPR023404">
    <property type="entry name" value="rSAM_horseshoe"/>
</dbReference>
<dbReference type="InterPro" id="IPR058240">
    <property type="entry name" value="rSAM_sf"/>
</dbReference>
<keyword evidence="4" id="KW-0479">Metal-binding</keyword>
<dbReference type="PROSITE" id="PS51449">
    <property type="entry name" value="MTTASE_N"/>
    <property type="match status" value="1"/>
</dbReference>
<sequence length="234" mass="26060">MERRKYAVRTFGCQMNEHDSERISGLLEADGLIPAVSEEEADVIVLNTCCIRENADNRLYGALGNLKTLKSERPNVQIAVGGCLAQKDRELIQQRAKHVDVVFGTHNVQNAVKLLKKSETQGPIIEILEKLVEEDNEAFPSALPVRREIDHRAWITIQIGCDNTCTYCIVPSVRGPEISRPFGQLLDEARNFADQGVTEITLLGQNVNSYGRDLTKKLKAENPSKTDVFQVGSL</sequence>
<dbReference type="InterPro" id="IPR007197">
    <property type="entry name" value="rSAM"/>
</dbReference>
<evidence type="ECO:0000256" key="4">
    <source>
        <dbReference type="ARBA" id="ARBA00022723"/>
    </source>
</evidence>
<dbReference type="SFLD" id="SFLDS00029">
    <property type="entry name" value="Radical_SAM"/>
    <property type="match status" value="1"/>
</dbReference>
<dbReference type="GO" id="GO:0035597">
    <property type="term" value="F:tRNA-2-methylthio-N(6)-dimethylallyladenosine(37) synthase activity"/>
    <property type="evidence" value="ECO:0007669"/>
    <property type="project" value="TreeGrafter"/>
</dbReference>
<dbReference type="PANTHER" id="PTHR43020">
    <property type="entry name" value="CDK5 REGULATORY SUBUNIT-ASSOCIATED PROTEIN 1"/>
    <property type="match status" value="1"/>
</dbReference>
<comment type="cofactor">
    <cofactor evidence="1">
        <name>[4Fe-4S] cluster</name>
        <dbReference type="ChEBI" id="CHEBI:49883"/>
    </cofactor>
</comment>
<dbReference type="PANTHER" id="PTHR43020:SF2">
    <property type="entry name" value="MITOCHONDRIAL TRNA METHYLTHIOTRANSFERASE CDK5RAP1"/>
    <property type="match status" value="1"/>
</dbReference>
<evidence type="ECO:0000313" key="9">
    <source>
        <dbReference type="EMBL" id="SVD19858.1"/>
    </source>
</evidence>
<dbReference type="SUPFAM" id="SSF102114">
    <property type="entry name" value="Radical SAM enzymes"/>
    <property type="match status" value="1"/>
</dbReference>
<dbReference type="GO" id="GO:0046872">
    <property type="term" value="F:metal ion binding"/>
    <property type="evidence" value="ECO:0007669"/>
    <property type="project" value="UniProtKB-KW"/>
</dbReference>
<organism evidence="9">
    <name type="scientific">marine metagenome</name>
    <dbReference type="NCBI Taxonomy" id="408172"/>
    <lineage>
        <taxon>unclassified sequences</taxon>
        <taxon>metagenomes</taxon>
        <taxon>ecological metagenomes</taxon>
    </lineage>
</organism>
<keyword evidence="3" id="KW-0949">S-adenosyl-L-methionine</keyword>
<dbReference type="Gene3D" id="3.80.30.20">
    <property type="entry name" value="tm_1862 like domain"/>
    <property type="match status" value="1"/>
</dbReference>
<evidence type="ECO:0000256" key="3">
    <source>
        <dbReference type="ARBA" id="ARBA00022691"/>
    </source>
</evidence>
<evidence type="ECO:0000256" key="6">
    <source>
        <dbReference type="ARBA" id="ARBA00023014"/>
    </source>
</evidence>
<dbReference type="PROSITE" id="PS51918">
    <property type="entry name" value="RADICAL_SAM"/>
    <property type="match status" value="1"/>
</dbReference>
<evidence type="ECO:0000256" key="2">
    <source>
        <dbReference type="ARBA" id="ARBA00022485"/>
    </source>
</evidence>
<protein>
    <submittedName>
        <fullName evidence="9">Uncharacterized protein</fullName>
    </submittedName>
</protein>
<dbReference type="InterPro" id="IPR038135">
    <property type="entry name" value="Methylthiotransferase_N_sf"/>
</dbReference>
<dbReference type="GO" id="GO:0005829">
    <property type="term" value="C:cytosol"/>
    <property type="evidence" value="ECO:0007669"/>
    <property type="project" value="TreeGrafter"/>
</dbReference>
<feature type="domain" description="MTTase N-terminal" evidence="7">
    <location>
        <begin position="4"/>
        <end position="120"/>
    </location>
</feature>
<dbReference type="Pfam" id="PF00919">
    <property type="entry name" value="UPF0004"/>
    <property type="match status" value="1"/>
</dbReference>
<feature type="non-terminal residue" evidence="9">
    <location>
        <position position="234"/>
    </location>
</feature>
<dbReference type="InterPro" id="IPR020612">
    <property type="entry name" value="Methylthiotransferase_CS"/>
</dbReference>
<dbReference type="EMBL" id="UINC01135605">
    <property type="protein sequence ID" value="SVD19858.1"/>
    <property type="molecule type" value="Genomic_DNA"/>
</dbReference>
<dbReference type="Gene3D" id="3.40.50.12160">
    <property type="entry name" value="Methylthiotransferase, N-terminal domain"/>
    <property type="match status" value="1"/>
</dbReference>
<proteinExistence type="predicted"/>
<keyword evidence="2" id="KW-0004">4Fe-4S</keyword>
<evidence type="ECO:0000256" key="5">
    <source>
        <dbReference type="ARBA" id="ARBA00023004"/>
    </source>
</evidence>
<evidence type="ECO:0000259" key="8">
    <source>
        <dbReference type="PROSITE" id="PS51918"/>
    </source>
</evidence>
<keyword evidence="5" id="KW-0408">Iron</keyword>
<accession>A0A382TER8</accession>
<keyword evidence="6" id="KW-0411">Iron-sulfur</keyword>
<dbReference type="FunFam" id="3.40.50.12160:FF:000003">
    <property type="entry name" value="CDK5 regulatory subunit-associated protein 1"/>
    <property type="match status" value="1"/>
</dbReference>
<evidence type="ECO:0000256" key="1">
    <source>
        <dbReference type="ARBA" id="ARBA00001966"/>
    </source>
</evidence>
<name>A0A382TER8_9ZZZZ</name>
<dbReference type="PROSITE" id="PS01278">
    <property type="entry name" value="MTTASE_RADICAL"/>
    <property type="match status" value="1"/>
</dbReference>
<evidence type="ECO:0000259" key="7">
    <source>
        <dbReference type="PROSITE" id="PS51449"/>
    </source>
</evidence>
<dbReference type="Pfam" id="PF04055">
    <property type="entry name" value="Radical_SAM"/>
    <property type="match status" value="1"/>
</dbReference>